<feature type="region of interest" description="Disordered" evidence="1">
    <location>
        <begin position="998"/>
        <end position="1026"/>
    </location>
</feature>
<protein>
    <submittedName>
        <fullName evidence="3">Uncharacterized protein</fullName>
    </submittedName>
</protein>
<feature type="region of interest" description="Disordered" evidence="1">
    <location>
        <begin position="1297"/>
        <end position="1347"/>
    </location>
</feature>
<keyword evidence="2" id="KW-0472">Membrane</keyword>
<evidence type="ECO:0000313" key="3">
    <source>
        <dbReference type="EMBL" id="CEM47917.1"/>
    </source>
</evidence>
<organism evidence="3">
    <name type="scientific">Chromera velia CCMP2878</name>
    <dbReference type="NCBI Taxonomy" id="1169474"/>
    <lineage>
        <taxon>Eukaryota</taxon>
        <taxon>Sar</taxon>
        <taxon>Alveolata</taxon>
        <taxon>Colpodellida</taxon>
        <taxon>Chromeraceae</taxon>
        <taxon>Chromera</taxon>
    </lineage>
</organism>
<name>A0A0G4HU57_9ALVE</name>
<feature type="transmembrane region" description="Helical" evidence="2">
    <location>
        <begin position="12"/>
        <end position="31"/>
    </location>
</feature>
<feature type="compositionally biased region" description="Basic and acidic residues" evidence="1">
    <location>
        <begin position="724"/>
        <end position="743"/>
    </location>
</feature>
<sequence>MPMQRMFISGGALMLGFSLPFVAWILLLWNFTLTRCDAWQNFDADPHNGWVEETETGKPSWPADLKRYLLAERPGVCEEQLMPWFVTVPYFGSDFGDRVSLDIGALILGVPPVGLRVQNPVEGLWVTHDDEFQGKVLGVGTVLNRVRPEDVVAGAGGYVLPGFHVEMFPEKVRWVYERILQQPGTRIAGVRGPHSCEALAACGGMRGGGVGGEEEGCRVLSDPVLFFLPLIFPEFIGRGEAGEGRERPTHPFCFLPHAEKVPQFERELRELSGGNNTHKMHLILSTSDRPVREIAKQISSCGLLVTSHIYGLVFADALGVRSAWVWDERSRKGAKEIWDYLLSVRNFKGEGQLEGFPYSSLDAAIQSGGSPPVSAAALLRMGKRWIDAFPFQRVCRWTSLPDQRKGHAGPPPAPLHAPARVEAHPPFAAERGKCLPDRTLVLDVERFVSDYRGTYYTGRGREFLSEVFTKPRFPEGGLKDGGEECGNWLDGVIELGRACVESTGKLYEKFVEDLTTYGRALGCSFLLSDSSFSSPNSSSDSFERVGGKQGTGGTSCFSSDWLMSAGCPVEARSQSGDTCSTGQACRASLPRAVYEDFAEIERERSEDRIRNGEHIAIDRARELLTAHVEKGRAKVERFWKGVEIEFMKAQSFSEAQNRSACAPPWGLLHSWQGSGEKGRGKGDLIASESEEWVANKRGGLGSGRVWSDFSSLTSLRWGQLPQGYREERERTGGGREREGVDQRNETVAVLSSFPFPFLKGALEMEGLIWTDSFVRPPIDAFFFVWQLEVAQRLGLEHGNVIRQFFFSSSLPPEAKENRSEKAAGVFESPPEGLLVSSVEGNSATAHERVASLALFREFRQPFDLAFVFEMESNCRSAELTMQKVSQSLVDQLGLMLRQSIKMGGVRVHFVMVERERDQPLFLPAVNSVISKSLHVSGGSLVSLVWRRPSSQTISSDKETIPHHVAFHPYVAGAHHARYALIRCAEMKSRDFLDRSVRAAPRDSTKSTHRWSPRSLPGPTAEGVHGGGGLDKLLQEHAVVQRRYVENHYGKGGNAAGGEDRGPAPLVYVCPGWGECGGNGDRVLGILTVFLLALLSRRPFFICSRTPTPLPLFLRPASLSSLDWTSLNCNEWQEGGEMAGSRWVWGRRIPDKLQLSSLAERLLTEDRGTLMSLTLNWQGIEEIVGGHSALSNVAVSYGLHLEMNLSRRLFRSLFVPSDALEEAGLSMICHTVSESLEETAECLGRSGRATKARWPLYLALHVRLGRAGETDPVRIPLDFLQDYLRCARSVEAKVLRGLGSQRSSSTDEANESPKGKGTKGGDGSTSALREVERAEQEEGEGGGMQFSRQPPVNLPWVLITDNDQVWDVPEVAELHDRGRGKLRRPKLFGARGHTDLSAPPLAAEVSVDAFVQQLVLARATAVVLSRSNFGEQTVNLLGDPHSPPAFYWDGCLHMDLALSQ</sequence>
<evidence type="ECO:0000256" key="2">
    <source>
        <dbReference type="SAM" id="Phobius"/>
    </source>
</evidence>
<dbReference type="EMBL" id="CDMZ01003883">
    <property type="protein sequence ID" value="CEM47917.1"/>
    <property type="molecule type" value="Genomic_DNA"/>
</dbReference>
<dbReference type="VEuPathDB" id="CryptoDB:Cvel_8574"/>
<keyword evidence="2" id="KW-1133">Transmembrane helix</keyword>
<feature type="region of interest" description="Disordered" evidence="1">
    <location>
        <begin position="723"/>
        <end position="743"/>
    </location>
</feature>
<accession>A0A0G4HU57</accession>
<gene>
    <name evidence="3" type="ORF">Cvel_8574</name>
</gene>
<proteinExistence type="predicted"/>
<reference evidence="3" key="1">
    <citation type="submission" date="2014-11" db="EMBL/GenBank/DDBJ databases">
        <authorList>
            <person name="Otto D Thomas"/>
            <person name="Naeem Raeece"/>
        </authorList>
    </citation>
    <scope>NUCLEOTIDE SEQUENCE</scope>
</reference>
<feature type="compositionally biased region" description="Low complexity" evidence="1">
    <location>
        <begin position="531"/>
        <end position="540"/>
    </location>
</feature>
<evidence type="ECO:0000256" key="1">
    <source>
        <dbReference type="SAM" id="MobiDB-lite"/>
    </source>
</evidence>
<keyword evidence="2" id="KW-0812">Transmembrane</keyword>
<feature type="region of interest" description="Disordered" evidence="1">
    <location>
        <begin position="531"/>
        <end position="552"/>
    </location>
</feature>